<gene>
    <name evidence="2" type="ORF">HYDPIDRAFT_44798</name>
</gene>
<dbReference type="AlphaFoldDB" id="A0A0C9VWW1"/>
<dbReference type="HOGENOM" id="CLU_539735_0_0_1"/>
<feature type="region of interest" description="Disordered" evidence="1">
    <location>
        <begin position="462"/>
        <end position="484"/>
    </location>
</feature>
<protein>
    <submittedName>
        <fullName evidence="2">Uncharacterized protein</fullName>
    </submittedName>
</protein>
<dbReference type="OrthoDB" id="2736611at2759"/>
<name>A0A0C9VWW1_9AGAM</name>
<sequence>MEPYDDVLCRLNLVLTPPVRPARAREDDGSDVDDPNDFVRGSPVVRGTYCQMYNQISHRVRDEARYHSVQLGLMTTTFAGASANTRKNKNRFLELRRHTGQRLPQERINDKVAEGLQSEALRIEQSFVVDAHRLIPEHKNGATLYGQILEPLCRRMLHPSVMGPLGECIQPFQPQVIHKLFIWATYPIASLIKWMWEDRLKNSDVVFGTDVSPYNIEFMAMLERTLNYGHTGSGRVLSRRLMDRAFMSLGIVHDGFPCINSAYISFGDLSSRKVLVNTAQWPMNTSTMRPLTCSKRAQELTYDEKHYQKYEALFTIRHSISYMPRDTFSDVGDEDMRHSCYAFNVAIAVYVKEVKDLVYAKVTEEVQKEIESRDAYRSERASRRQDALRIWMGEPQPLSTTPHTVLHLIRTVCPGNTGGQAGNTGVQLTPAKVNGQNSQPLDFLVKLMIKFATSPTKQMGPLSFRTVSPSSSSALPSTRSQGCSPPMVYSGHISTFTEARVDWYE</sequence>
<evidence type="ECO:0000313" key="3">
    <source>
        <dbReference type="Proteomes" id="UP000053820"/>
    </source>
</evidence>
<dbReference type="Proteomes" id="UP000053820">
    <property type="component" value="Unassembled WGS sequence"/>
</dbReference>
<evidence type="ECO:0000313" key="2">
    <source>
        <dbReference type="EMBL" id="KIJ57738.1"/>
    </source>
</evidence>
<accession>A0A0C9VWW1</accession>
<keyword evidence="3" id="KW-1185">Reference proteome</keyword>
<reference evidence="2 3" key="1">
    <citation type="submission" date="2014-04" db="EMBL/GenBank/DDBJ databases">
        <title>Evolutionary Origins and Diversification of the Mycorrhizal Mutualists.</title>
        <authorList>
            <consortium name="DOE Joint Genome Institute"/>
            <consortium name="Mycorrhizal Genomics Consortium"/>
            <person name="Kohler A."/>
            <person name="Kuo A."/>
            <person name="Nagy L.G."/>
            <person name="Floudas D."/>
            <person name="Copeland A."/>
            <person name="Barry K.W."/>
            <person name="Cichocki N."/>
            <person name="Veneault-Fourrey C."/>
            <person name="LaButti K."/>
            <person name="Lindquist E.A."/>
            <person name="Lipzen A."/>
            <person name="Lundell T."/>
            <person name="Morin E."/>
            <person name="Murat C."/>
            <person name="Riley R."/>
            <person name="Ohm R."/>
            <person name="Sun H."/>
            <person name="Tunlid A."/>
            <person name="Henrissat B."/>
            <person name="Grigoriev I.V."/>
            <person name="Hibbett D.S."/>
            <person name="Martin F."/>
        </authorList>
    </citation>
    <scope>NUCLEOTIDE SEQUENCE [LARGE SCALE GENOMIC DNA]</scope>
    <source>
        <strain evidence="2 3">MD-312</strain>
    </source>
</reference>
<proteinExistence type="predicted"/>
<evidence type="ECO:0000256" key="1">
    <source>
        <dbReference type="SAM" id="MobiDB-lite"/>
    </source>
</evidence>
<feature type="compositionally biased region" description="Low complexity" evidence="1">
    <location>
        <begin position="465"/>
        <end position="480"/>
    </location>
</feature>
<dbReference type="EMBL" id="KN840144">
    <property type="protein sequence ID" value="KIJ57738.1"/>
    <property type="molecule type" value="Genomic_DNA"/>
</dbReference>
<organism evidence="2 3">
    <name type="scientific">Hydnomerulius pinastri MD-312</name>
    <dbReference type="NCBI Taxonomy" id="994086"/>
    <lineage>
        <taxon>Eukaryota</taxon>
        <taxon>Fungi</taxon>
        <taxon>Dikarya</taxon>
        <taxon>Basidiomycota</taxon>
        <taxon>Agaricomycotina</taxon>
        <taxon>Agaricomycetes</taxon>
        <taxon>Agaricomycetidae</taxon>
        <taxon>Boletales</taxon>
        <taxon>Boletales incertae sedis</taxon>
        <taxon>Leucogyrophana</taxon>
    </lineage>
</organism>